<feature type="coiled-coil region" evidence="1">
    <location>
        <begin position="66"/>
        <end position="93"/>
    </location>
</feature>
<comment type="caution">
    <text evidence="3">The sequence shown here is derived from an EMBL/GenBank/DDBJ whole genome shotgun (WGS) entry which is preliminary data.</text>
</comment>
<evidence type="ECO:0000313" key="3">
    <source>
        <dbReference type="EMBL" id="MEQ2285802.1"/>
    </source>
</evidence>
<name>A0ABV0XWE9_9TELE</name>
<proteinExistence type="predicted"/>
<evidence type="ECO:0000256" key="2">
    <source>
        <dbReference type="SAM" id="MobiDB-lite"/>
    </source>
</evidence>
<reference evidence="3 4" key="1">
    <citation type="submission" date="2021-06" db="EMBL/GenBank/DDBJ databases">
        <authorList>
            <person name="Palmer J.M."/>
        </authorList>
    </citation>
    <scope>NUCLEOTIDE SEQUENCE [LARGE SCALE GENOMIC DNA]</scope>
    <source>
        <strain evidence="3 4">AS_MEX2019</strain>
        <tissue evidence="3">Muscle</tissue>
    </source>
</reference>
<dbReference type="Proteomes" id="UP001469553">
    <property type="component" value="Unassembled WGS sequence"/>
</dbReference>
<keyword evidence="1" id="KW-0175">Coiled coil</keyword>
<evidence type="ECO:0000313" key="4">
    <source>
        <dbReference type="Proteomes" id="UP001469553"/>
    </source>
</evidence>
<sequence>KKKTPETLSIYCNQVKRKMSRKRPHEQSPPYAGHGTGANSKRCKTDMEVRSSCQQCEHKQSLTEMETFYKEKLNEARSALKQKEEELKSFKQR</sequence>
<accession>A0ABV0XWE9</accession>
<organism evidence="3 4">
    <name type="scientific">Ameca splendens</name>
    <dbReference type="NCBI Taxonomy" id="208324"/>
    <lineage>
        <taxon>Eukaryota</taxon>
        <taxon>Metazoa</taxon>
        <taxon>Chordata</taxon>
        <taxon>Craniata</taxon>
        <taxon>Vertebrata</taxon>
        <taxon>Euteleostomi</taxon>
        <taxon>Actinopterygii</taxon>
        <taxon>Neopterygii</taxon>
        <taxon>Teleostei</taxon>
        <taxon>Neoteleostei</taxon>
        <taxon>Acanthomorphata</taxon>
        <taxon>Ovalentaria</taxon>
        <taxon>Atherinomorphae</taxon>
        <taxon>Cyprinodontiformes</taxon>
        <taxon>Goodeidae</taxon>
        <taxon>Ameca</taxon>
    </lineage>
</organism>
<gene>
    <name evidence="3" type="ORF">AMECASPLE_035651</name>
</gene>
<evidence type="ECO:0000256" key="1">
    <source>
        <dbReference type="SAM" id="Coils"/>
    </source>
</evidence>
<protein>
    <submittedName>
        <fullName evidence="3">Uncharacterized protein</fullName>
    </submittedName>
</protein>
<feature type="non-terminal residue" evidence="3">
    <location>
        <position position="1"/>
    </location>
</feature>
<dbReference type="EMBL" id="JAHRIP010014778">
    <property type="protein sequence ID" value="MEQ2285802.1"/>
    <property type="molecule type" value="Genomic_DNA"/>
</dbReference>
<keyword evidence="4" id="KW-1185">Reference proteome</keyword>
<feature type="region of interest" description="Disordered" evidence="2">
    <location>
        <begin position="16"/>
        <end position="43"/>
    </location>
</feature>